<name>A0A172T1Z5_FERPE</name>
<dbReference type="AlphaFoldDB" id="A0A172T1Z5"/>
<dbReference type="InterPro" id="IPR005531">
    <property type="entry name" value="Asp23"/>
</dbReference>
<reference evidence="2 5" key="1">
    <citation type="submission" date="2014-08" db="EMBL/GenBank/DDBJ databases">
        <title>Fervidobacterium pennivorans DYC genome.</title>
        <authorList>
            <person name="Wushke S."/>
        </authorList>
    </citation>
    <scope>NUCLEOTIDE SEQUENCE [LARGE SCALE GENOMIC DNA]</scope>
    <source>
        <strain evidence="2 5">DYC</strain>
    </source>
</reference>
<dbReference type="EMBL" id="DSZT01000109">
    <property type="protein sequence ID" value="HGU41963.1"/>
    <property type="molecule type" value="Genomic_DNA"/>
</dbReference>
<dbReference type="KEGG" id="fng:JM64_02455"/>
<dbReference type="EMBL" id="DTBH01000002">
    <property type="protein sequence ID" value="HGQ76330.1"/>
    <property type="molecule type" value="Genomic_DNA"/>
</dbReference>
<accession>A0A172T1Z5</accession>
<evidence type="ECO:0000256" key="1">
    <source>
        <dbReference type="ARBA" id="ARBA00005721"/>
    </source>
</evidence>
<dbReference type="PANTHER" id="PTHR34297:SF2">
    <property type="entry name" value="ASP23_GLS24 FAMILY ENVELOPE STRESS RESPONSE PROTEIN"/>
    <property type="match status" value="1"/>
</dbReference>
<dbReference type="EMBL" id="CP011393">
    <property type="protein sequence ID" value="ANE40986.1"/>
    <property type="molecule type" value="Genomic_DNA"/>
</dbReference>
<comment type="similarity">
    <text evidence="1">Belongs to the asp23 family.</text>
</comment>
<dbReference type="PATRIC" id="fig|93466.3.peg.542"/>
<evidence type="ECO:0000313" key="2">
    <source>
        <dbReference type="EMBL" id="ANE40986.1"/>
    </source>
</evidence>
<dbReference type="Pfam" id="PF03780">
    <property type="entry name" value="Asp23"/>
    <property type="match status" value="1"/>
</dbReference>
<evidence type="ECO:0000313" key="3">
    <source>
        <dbReference type="EMBL" id="HGQ76330.1"/>
    </source>
</evidence>
<dbReference type="Proteomes" id="UP000077096">
    <property type="component" value="Chromosome"/>
</dbReference>
<organism evidence="2 5">
    <name type="scientific">Fervidobacterium pennivorans</name>
    <dbReference type="NCBI Taxonomy" id="93466"/>
    <lineage>
        <taxon>Bacteria</taxon>
        <taxon>Thermotogati</taxon>
        <taxon>Thermotogota</taxon>
        <taxon>Thermotogae</taxon>
        <taxon>Thermotogales</taxon>
        <taxon>Fervidobacteriaceae</taxon>
        <taxon>Fervidobacterium</taxon>
    </lineage>
</organism>
<gene>
    <name evidence="4" type="ORF">ENT72_03440</name>
    <name evidence="3" type="ORF">ENU12_00030</name>
    <name evidence="2" type="ORF">JM64_02455</name>
</gene>
<reference evidence="3" key="2">
    <citation type="journal article" date="2020" name="mSystems">
        <title>Genome- and Community-Level Interaction Insights into Carbon Utilization and Element Cycling Functions of Hydrothermarchaeota in Hydrothermal Sediment.</title>
        <authorList>
            <person name="Zhou Z."/>
            <person name="Liu Y."/>
            <person name="Xu W."/>
            <person name="Pan J."/>
            <person name="Luo Z.H."/>
            <person name="Li M."/>
        </authorList>
    </citation>
    <scope>NUCLEOTIDE SEQUENCE [LARGE SCALE GENOMIC DNA]</scope>
    <source>
        <strain evidence="4">SpSt-604</strain>
        <strain evidence="3">SpSt-640</strain>
    </source>
</reference>
<evidence type="ECO:0000313" key="5">
    <source>
        <dbReference type="Proteomes" id="UP000077096"/>
    </source>
</evidence>
<dbReference type="PANTHER" id="PTHR34297">
    <property type="entry name" value="HYPOTHETICAL CYTOSOLIC PROTEIN-RELATED"/>
    <property type="match status" value="1"/>
</dbReference>
<evidence type="ECO:0000313" key="4">
    <source>
        <dbReference type="EMBL" id="HGU41963.1"/>
    </source>
</evidence>
<proteinExistence type="inferred from homology"/>
<protein>
    <submittedName>
        <fullName evidence="3">Asp23/Gls24 family envelope stress response protein</fullName>
    </submittedName>
</protein>
<dbReference type="OrthoDB" id="37753at2"/>
<sequence>MGRIEINANVYQEIVYRSVCEFFGLEDAEKAISFKKSNVIVEKLQLSEDEEKERVRFTIQVPAKFGSNFLEFSNNVACHVKSKVEEITGMIVESVNVKVVDVITENENV</sequence>